<gene>
    <name evidence="3" type="ORF">ABIC55_003087</name>
</gene>
<feature type="transmembrane region" description="Helical" evidence="1">
    <location>
        <begin position="172"/>
        <end position="194"/>
    </location>
</feature>
<name>A0ABV2KA84_SPOPS</name>
<dbReference type="Pfam" id="PF04235">
    <property type="entry name" value="DUF418"/>
    <property type="match status" value="1"/>
</dbReference>
<proteinExistence type="predicted"/>
<evidence type="ECO:0000259" key="2">
    <source>
        <dbReference type="Pfam" id="PF04235"/>
    </source>
</evidence>
<reference evidence="3 4" key="1">
    <citation type="submission" date="2024-06" db="EMBL/GenBank/DDBJ databases">
        <title>Sorghum-associated microbial communities from plants grown in Nebraska, USA.</title>
        <authorList>
            <person name="Schachtman D."/>
        </authorList>
    </citation>
    <scope>NUCLEOTIDE SEQUENCE [LARGE SCALE GENOMIC DNA]</scope>
    <source>
        <strain evidence="3 4">1288</strain>
    </source>
</reference>
<keyword evidence="1" id="KW-0812">Transmembrane</keyword>
<keyword evidence="4" id="KW-1185">Reference proteome</keyword>
<sequence>MFRQVLVDGRAFPMFFLLFGYGMVQLMLRQEEKGNDWISIRKLFRRRGWLMILIGFLHVALLFEDIIALYGLATLLLVGFLRASDKKLLWIAGIFLVLVAIFGSLMPRGYDALVDNAVLSSIALENPFLASAIRIPEWIIYTPLLVYQVVPGMLIGILAARRRILDNPEQHLLLLVRTSMIGIGLATVGAIPLALMSSQYWTNPSFGAQTFATILHTGTGYAGGLGWAAFIGLLVIKLGEKRGPITMAIAAVGQRSMTFYIFQSVVFIAVFAPYAGGLGAHMGQAGSDVIALFTWLLSVVIADFMRRANVRGPAETLLRKLSYRT</sequence>
<dbReference type="PANTHER" id="PTHR30590">
    <property type="entry name" value="INNER MEMBRANE PROTEIN"/>
    <property type="match status" value="1"/>
</dbReference>
<feature type="transmembrane region" description="Helical" evidence="1">
    <location>
        <begin position="88"/>
        <end position="106"/>
    </location>
</feature>
<organism evidence="3 4">
    <name type="scientific">Sporosarcina psychrophila</name>
    <name type="common">Bacillus psychrophilus</name>
    <dbReference type="NCBI Taxonomy" id="1476"/>
    <lineage>
        <taxon>Bacteria</taxon>
        <taxon>Bacillati</taxon>
        <taxon>Bacillota</taxon>
        <taxon>Bacilli</taxon>
        <taxon>Bacillales</taxon>
        <taxon>Caryophanaceae</taxon>
        <taxon>Sporosarcina</taxon>
    </lineage>
</organism>
<dbReference type="EMBL" id="JBEPME010000004">
    <property type="protein sequence ID" value="MET3657990.1"/>
    <property type="molecule type" value="Genomic_DNA"/>
</dbReference>
<feature type="transmembrane region" description="Helical" evidence="1">
    <location>
        <begin position="257"/>
        <end position="276"/>
    </location>
</feature>
<protein>
    <submittedName>
        <fullName evidence="3">Membrane protein YeiB</fullName>
    </submittedName>
</protein>
<keyword evidence="1" id="KW-1133">Transmembrane helix</keyword>
<evidence type="ECO:0000313" key="3">
    <source>
        <dbReference type="EMBL" id="MET3657990.1"/>
    </source>
</evidence>
<dbReference type="PANTHER" id="PTHR30590:SF2">
    <property type="entry name" value="INNER MEMBRANE PROTEIN"/>
    <property type="match status" value="1"/>
</dbReference>
<keyword evidence="1" id="KW-0472">Membrane</keyword>
<feature type="domain" description="DUF418" evidence="2">
    <location>
        <begin position="159"/>
        <end position="324"/>
    </location>
</feature>
<evidence type="ECO:0000256" key="1">
    <source>
        <dbReference type="SAM" id="Phobius"/>
    </source>
</evidence>
<dbReference type="Proteomes" id="UP001549104">
    <property type="component" value="Unassembled WGS sequence"/>
</dbReference>
<comment type="caution">
    <text evidence="3">The sequence shown here is derived from an EMBL/GenBank/DDBJ whole genome shotgun (WGS) entry which is preliminary data.</text>
</comment>
<dbReference type="InterPro" id="IPR052529">
    <property type="entry name" value="Bact_Transport_Assoc"/>
</dbReference>
<dbReference type="InterPro" id="IPR007349">
    <property type="entry name" value="DUF418"/>
</dbReference>
<dbReference type="RefSeq" id="WP_338653216.1">
    <property type="nucleotide sequence ID" value="NZ_CP146246.1"/>
</dbReference>
<feature type="transmembrane region" description="Helical" evidence="1">
    <location>
        <begin position="214"/>
        <end position="236"/>
    </location>
</feature>
<evidence type="ECO:0000313" key="4">
    <source>
        <dbReference type="Proteomes" id="UP001549104"/>
    </source>
</evidence>
<feature type="transmembrane region" description="Helical" evidence="1">
    <location>
        <begin position="282"/>
        <end position="302"/>
    </location>
</feature>
<feature type="transmembrane region" description="Helical" evidence="1">
    <location>
        <begin position="12"/>
        <end position="28"/>
    </location>
</feature>
<feature type="transmembrane region" description="Helical" evidence="1">
    <location>
        <begin position="138"/>
        <end position="160"/>
    </location>
</feature>
<feature type="transmembrane region" description="Helical" evidence="1">
    <location>
        <begin position="48"/>
        <end position="81"/>
    </location>
</feature>
<accession>A0ABV2KA84</accession>